<evidence type="ECO:0000256" key="1">
    <source>
        <dbReference type="ARBA" id="ARBA00009437"/>
    </source>
</evidence>
<dbReference type="EMBL" id="CR555306">
    <property type="protein sequence ID" value="CAI09319.1"/>
    <property type="molecule type" value="Genomic_DNA"/>
</dbReference>
<dbReference type="Pfam" id="PF00126">
    <property type="entry name" value="HTH_1"/>
    <property type="match status" value="1"/>
</dbReference>
<dbReference type="STRING" id="76114.ebA5610"/>
<dbReference type="InterPro" id="IPR000847">
    <property type="entry name" value="LysR_HTH_N"/>
</dbReference>
<keyword evidence="7" id="KW-1185">Reference proteome</keyword>
<evidence type="ECO:0000259" key="5">
    <source>
        <dbReference type="PROSITE" id="PS50931"/>
    </source>
</evidence>
<evidence type="ECO:0000313" key="7">
    <source>
        <dbReference type="Proteomes" id="UP000006552"/>
    </source>
</evidence>
<name>Q5P045_AROAE</name>
<dbReference type="PANTHER" id="PTHR30419:SF8">
    <property type="entry name" value="NITROGEN ASSIMILATION TRANSCRIPTIONAL ACTIVATOR-RELATED"/>
    <property type="match status" value="1"/>
</dbReference>
<keyword evidence="4" id="KW-0804">Transcription</keyword>
<evidence type="ECO:0000313" key="6">
    <source>
        <dbReference type="EMBL" id="CAI09319.1"/>
    </source>
</evidence>
<dbReference type="InterPro" id="IPR036388">
    <property type="entry name" value="WH-like_DNA-bd_sf"/>
</dbReference>
<dbReference type="InterPro" id="IPR005119">
    <property type="entry name" value="LysR_subst-bd"/>
</dbReference>
<dbReference type="PANTHER" id="PTHR30419">
    <property type="entry name" value="HTH-TYPE TRANSCRIPTIONAL REGULATOR YBHD"/>
    <property type="match status" value="1"/>
</dbReference>
<reference evidence="6 7" key="1">
    <citation type="journal article" date="2005" name="Arch. Microbiol.">
        <title>The genome sequence of an anaerobic aromatic-degrading denitrifying bacterium, strain EbN1.</title>
        <authorList>
            <person name="Rabus R."/>
            <person name="Kube M."/>
            <person name="Heider J."/>
            <person name="Beck A."/>
            <person name="Heitmann K."/>
            <person name="Widdel F."/>
            <person name="Reinhardt R."/>
        </authorList>
    </citation>
    <scope>NUCLEOTIDE SEQUENCE [LARGE SCALE GENOMIC DNA]</scope>
    <source>
        <strain evidence="6 7">EbN1</strain>
    </source>
</reference>
<evidence type="ECO:0000256" key="4">
    <source>
        <dbReference type="ARBA" id="ARBA00023163"/>
    </source>
</evidence>
<protein>
    <submittedName>
        <fullName evidence="6">Transcriptional regulator, LysR family</fullName>
    </submittedName>
</protein>
<dbReference type="PRINTS" id="PR00039">
    <property type="entry name" value="HTHLYSR"/>
</dbReference>
<dbReference type="KEGG" id="eba:ebA5610"/>
<dbReference type="Gene3D" id="1.10.10.10">
    <property type="entry name" value="Winged helix-like DNA-binding domain superfamily/Winged helix DNA-binding domain"/>
    <property type="match status" value="1"/>
</dbReference>
<evidence type="ECO:0000256" key="2">
    <source>
        <dbReference type="ARBA" id="ARBA00023015"/>
    </source>
</evidence>
<sequence>MVFEDLKTFVAVARNGSFARAAADLCVAQSALSKRVRRLETRLGTALLERRARGVVLTAVGQAFLVRAQRLVDELLDLERNLSSFVQLPTGKVCVALPQRTCGLLAPPVIERCRRELPLVDVQVLEGTNANVHGWLMRGEADLAMTYNADLGAGFSVEPFLVEPLYLFASADVVEAQFGRPVPECCALADLATLPLILPRKPDVVRVLIDRLAAGQGLRPNIIYETDGINVIYGLLKRGMGVTVFSRSTTWSEAVESEHVVAIPFASPLVNWKMYLVRARKNSGAAAIDRVNEIVKQELELLLDNGSWPNARRIVSEAASRP</sequence>
<comment type="similarity">
    <text evidence="1">Belongs to the LysR transcriptional regulatory family.</text>
</comment>
<dbReference type="Gene3D" id="3.40.190.290">
    <property type="match status" value="1"/>
</dbReference>
<dbReference type="HOGENOM" id="CLU_039613_6_2_4"/>
<dbReference type="Proteomes" id="UP000006552">
    <property type="component" value="Chromosome"/>
</dbReference>
<dbReference type="RefSeq" id="WP_011238985.1">
    <property type="nucleotide sequence ID" value="NC_006513.1"/>
</dbReference>
<dbReference type="SUPFAM" id="SSF46785">
    <property type="entry name" value="Winged helix' DNA-binding domain"/>
    <property type="match status" value="1"/>
</dbReference>
<dbReference type="OrthoDB" id="8587114at2"/>
<dbReference type="GO" id="GO:0003677">
    <property type="term" value="F:DNA binding"/>
    <property type="evidence" value="ECO:0007669"/>
    <property type="project" value="UniProtKB-KW"/>
</dbReference>
<dbReference type="Pfam" id="PF03466">
    <property type="entry name" value="LysR_substrate"/>
    <property type="match status" value="1"/>
</dbReference>
<dbReference type="InterPro" id="IPR050950">
    <property type="entry name" value="HTH-type_LysR_regulators"/>
</dbReference>
<proteinExistence type="inferred from homology"/>
<dbReference type="eggNOG" id="COG0583">
    <property type="taxonomic scope" value="Bacteria"/>
</dbReference>
<dbReference type="GO" id="GO:0005829">
    <property type="term" value="C:cytosol"/>
    <property type="evidence" value="ECO:0007669"/>
    <property type="project" value="TreeGrafter"/>
</dbReference>
<dbReference type="PROSITE" id="PS50931">
    <property type="entry name" value="HTH_LYSR"/>
    <property type="match status" value="1"/>
</dbReference>
<gene>
    <name evidence="6" type="ORF">ebA5610</name>
</gene>
<dbReference type="AlphaFoldDB" id="Q5P045"/>
<dbReference type="FunFam" id="1.10.10.10:FF:000001">
    <property type="entry name" value="LysR family transcriptional regulator"/>
    <property type="match status" value="1"/>
</dbReference>
<accession>Q5P045</accession>
<evidence type="ECO:0000256" key="3">
    <source>
        <dbReference type="ARBA" id="ARBA00023125"/>
    </source>
</evidence>
<keyword evidence="3" id="KW-0238">DNA-binding</keyword>
<keyword evidence="2" id="KW-0805">Transcription regulation</keyword>
<dbReference type="SUPFAM" id="SSF53850">
    <property type="entry name" value="Periplasmic binding protein-like II"/>
    <property type="match status" value="1"/>
</dbReference>
<feature type="domain" description="HTH lysR-type" evidence="5">
    <location>
        <begin position="1"/>
        <end position="58"/>
    </location>
</feature>
<dbReference type="GO" id="GO:0003700">
    <property type="term" value="F:DNA-binding transcription factor activity"/>
    <property type="evidence" value="ECO:0007669"/>
    <property type="project" value="InterPro"/>
</dbReference>
<dbReference type="InterPro" id="IPR036390">
    <property type="entry name" value="WH_DNA-bd_sf"/>
</dbReference>
<organism evidence="6 7">
    <name type="scientific">Aromatoleum aromaticum (strain DSM 19018 / LMG 30748 / EbN1)</name>
    <name type="common">Azoarcus sp. (strain EbN1)</name>
    <dbReference type="NCBI Taxonomy" id="76114"/>
    <lineage>
        <taxon>Bacteria</taxon>
        <taxon>Pseudomonadati</taxon>
        <taxon>Pseudomonadota</taxon>
        <taxon>Betaproteobacteria</taxon>
        <taxon>Rhodocyclales</taxon>
        <taxon>Rhodocyclaceae</taxon>
        <taxon>Aromatoleum</taxon>
    </lineage>
</organism>